<evidence type="ECO:0000256" key="7">
    <source>
        <dbReference type="SAM" id="Phobius"/>
    </source>
</evidence>
<protein>
    <recommendedName>
        <fullName evidence="1">non-specific serine/threonine protein kinase</fullName>
        <ecNumber evidence="1">2.7.11.1</ecNumber>
    </recommendedName>
</protein>
<organism evidence="9 10">
    <name type="scientific">Kibdelosporangium aridum</name>
    <dbReference type="NCBI Taxonomy" id="2030"/>
    <lineage>
        <taxon>Bacteria</taxon>
        <taxon>Bacillati</taxon>
        <taxon>Actinomycetota</taxon>
        <taxon>Actinomycetes</taxon>
        <taxon>Pseudonocardiales</taxon>
        <taxon>Pseudonocardiaceae</taxon>
        <taxon>Kibdelosporangium</taxon>
    </lineage>
</organism>
<keyword evidence="7" id="KW-1133">Transmembrane helix</keyword>
<dbReference type="PROSITE" id="PS00108">
    <property type="entry name" value="PROTEIN_KINASE_ST"/>
    <property type="match status" value="1"/>
</dbReference>
<keyword evidence="3" id="KW-0808">Transferase</keyword>
<dbReference type="EMBL" id="QHKI01000018">
    <property type="protein sequence ID" value="RSM83992.1"/>
    <property type="molecule type" value="Genomic_DNA"/>
</dbReference>
<dbReference type="InterPro" id="IPR011009">
    <property type="entry name" value="Kinase-like_dom_sf"/>
</dbReference>
<keyword evidence="5 9" id="KW-0418">Kinase</keyword>
<evidence type="ECO:0000259" key="8">
    <source>
        <dbReference type="PROSITE" id="PS50011"/>
    </source>
</evidence>
<gene>
    <name evidence="9" type="ORF">DMH04_22710</name>
</gene>
<name>A0A428Z877_KIBAR</name>
<dbReference type="InterPro" id="IPR008271">
    <property type="entry name" value="Ser/Thr_kinase_AS"/>
</dbReference>
<evidence type="ECO:0000256" key="2">
    <source>
        <dbReference type="ARBA" id="ARBA00022527"/>
    </source>
</evidence>
<accession>A0A428Z877</accession>
<dbReference type="AlphaFoldDB" id="A0A428Z877"/>
<dbReference type="PANTHER" id="PTHR43289">
    <property type="entry name" value="MITOGEN-ACTIVATED PROTEIN KINASE KINASE KINASE 20-RELATED"/>
    <property type="match status" value="1"/>
</dbReference>
<evidence type="ECO:0000256" key="1">
    <source>
        <dbReference type="ARBA" id="ARBA00012513"/>
    </source>
</evidence>
<dbReference type="Proteomes" id="UP000287547">
    <property type="component" value="Unassembled WGS sequence"/>
</dbReference>
<keyword evidence="7" id="KW-0812">Transmembrane</keyword>
<dbReference type="SMART" id="SM00220">
    <property type="entry name" value="S_TKc"/>
    <property type="match status" value="1"/>
</dbReference>
<comment type="caution">
    <text evidence="9">The sequence shown here is derived from an EMBL/GenBank/DDBJ whole genome shotgun (WGS) entry which is preliminary data.</text>
</comment>
<dbReference type="InterPro" id="IPR000719">
    <property type="entry name" value="Prot_kinase_dom"/>
</dbReference>
<reference evidence="9 10" key="1">
    <citation type="submission" date="2018-05" db="EMBL/GenBank/DDBJ databases">
        <title>Evolution of GPA BGCs.</title>
        <authorList>
            <person name="Waglechner N."/>
            <person name="Wright G.D."/>
        </authorList>
    </citation>
    <scope>NUCLEOTIDE SEQUENCE [LARGE SCALE GENOMIC DNA]</scope>
    <source>
        <strain evidence="9 10">A82846</strain>
    </source>
</reference>
<keyword evidence="7" id="KW-0472">Membrane</keyword>
<dbReference type="PANTHER" id="PTHR43289:SF6">
    <property type="entry name" value="SERINE_THREONINE-PROTEIN KINASE NEKL-3"/>
    <property type="match status" value="1"/>
</dbReference>
<feature type="transmembrane region" description="Helical" evidence="7">
    <location>
        <begin position="274"/>
        <end position="298"/>
    </location>
</feature>
<dbReference type="CDD" id="cd14014">
    <property type="entry name" value="STKc_PknB_like"/>
    <property type="match status" value="1"/>
</dbReference>
<proteinExistence type="predicted"/>
<dbReference type="EC" id="2.7.11.1" evidence="1"/>
<feature type="domain" description="Protein kinase" evidence="8">
    <location>
        <begin position="1"/>
        <end position="244"/>
    </location>
</feature>
<evidence type="ECO:0000313" key="9">
    <source>
        <dbReference type="EMBL" id="RSM83992.1"/>
    </source>
</evidence>
<dbReference type="GO" id="GO:0005524">
    <property type="term" value="F:ATP binding"/>
    <property type="evidence" value="ECO:0007669"/>
    <property type="project" value="UniProtKB-KW"/>
</dbReference>
<evidence type="ECO:0000256" key="5">
    <source>
        <dbReference type="ARBA" id="ARBA00022777"/>
    </source>
</evidence>
<dbReference type="PROSITE" id="PS50011">
    <property type="entry name" value="PROTEIN_KINASE_DOM"/>
    <property type="match status" value="1"/>
</dbReference>
<keyword evidence="2 9" id="KW-0723">Serine/threonine-protein kinase</keyword>
<evidence type="ECO:0000313" key="10">
    <source>
        <dbReference type="Proteomes" id="UP000287547"/>
    </source>
</evidence>
<dbReference type="Gene3D" id="1.10.510.10">
    <property type="entry name" value="Transferase(Phosphotransferase) domain 1"/>
    <property type="match status" value="1"/>
</dbReference>
<evidence type="ECO:0000256" key="3">
    <source>
        <dbReference type="ARBA" id="ARBA00022679"/>
    </source>
</evidence>
<keyword evidence="6" id="KW-0067">ATP-binding</keyword>
<dbReference type="Gene3D" id="3.30.200.20">
    <property type="entry name" value="Phosphorylase Kinase, domain 1"/>
    <property type="match status" value="1"/>
</dbReference>
<sequence>MGIVWLAEDQTMGRRVAIKELVPPHGTDPRDRPVLEERVLREARTAGRLSDPGIVTVHDVVHQDGATFIVMELIDAPTLSEVVRQGGPLPVDQVLKIAEQLLSALETAHAAGVVHRDVKPSNVMIGPNGRVRLTDFGIAQSIEDPRLTKSGTLMGSPTYISPERLHGEEAVPASDLWALGATLFFAAEGYGAYERSTTAASIAAVLTERAEVREAHGPLKELIMGLLEPDPKVRLNAAQARRLIDRARRGSNPDTTPAVPLTRALPVERKSRRALAIGAIVVVLLTATTLVLALTGVFSPKTNPPAANPMQDTKSYGPDGDITRDLQDGSCYNGADLAEQVEDCDQEHDAEIFEHISYADLAEYPDYMDTDAPSACAGRFEELTVENRDSVLRFRTLVPTRAAWDGAQKEALCVVTKADGGKLTGAVAGE</sequence>
<dbReference type="Pfam" id="PF00069">
    <property type="entry name" value="Pkinase"/>
    <property type="match status" value="1"/>
</dbReference>
<evidence type="ECO:0000256" key="6">
    <source>
        <dbReference type="ARBA" id="ARBA00022840"/>
    </source>
</evidence>
<keyword evidence="4" id="KW-0547">Nucleotide-binding</keyword>
<evidence type="ECO:0000256" key="4">
    <source>
        <dbReference type="ARBA" id="ARBA00022741"/>
    </source>
</evidence>
<dbReference type="GO" id="GO:0004674">
    <property type="term" value="F:protein serine/threonine kinase activity"/>
    <property type="evidence" value="ECO:0007669"/>
    <property type="project" value="UniProtKB-KW"/>
</dbReference>
<dbReference type="SUPFAM" id="SSF56112">
    <property type="entry name" value="Protein kinase-like (PK-like)"/>
    <property type="match status" value="1"/>
</dbReference>
<dbReference type="OrthoDB" id="9762169at2"/>